<dbReference type="Gene3D" id="2.40.160.200">
    <property type="entry name" value="LURP1-related"/>
    <property type="match status" value="1"/>
</dbReference>
<gene>
    <name evidence="2" type="ORF">RA086_06715</name>
</gene>
<evidence type="ECO:0000313" key="3">
    <source>
        <dbReference type="Proteomes" id="UP001227831"/>
    </source>
</evidence>
<dbReference type="InterPro" id="IPR025659">
    <property type="entry name" value="Tubby-like_C"/>
</dbReference>
<organism evidence="2 3">
    <name type="scientific">Lactiplantibacillus brownii</name>
    <dbReference type="NCBI Taxonomy" id="3069269"/>
    <lineage>
        <taxon>Bacteria</taxon>
        <taxon>Bacillati</taxon>
        <taxon>Bacillota</taxon>
        <taxon>Bacilli</taxon>
        <taxon>Lactobacillales</taxon>
        <taxon>Lactobacillaceae</taxon>
        <taxon>Lactiplantibacillus</taxon>
    </lineage>
</organism>
<evidence type="ECO:0000313" key="2">
    <source>
        <dbReference type="EMBL" id="MDQ7937318.1"/>
    </source>
</evidence>
<dbReference type="SUPFAM" id="SSF54518">
    <property type="entry name" value="Tubby C-terminal domain-like"/>
    <property type="match status" value="1"/>
</dbReference>
<dbReference type="EMBL" id="JAVCWF010000001">
    <property type="protein sequence ID" value="MDQ7937318.1"/>
    <property type="molecule type" value="Genomic_DNA"/>
</dbReference>
<dbReference type="RefSeq" id="WP_308703071.1">
    <property type="nucleotide sequence ID" value="NZ_AP027463.1"/>
</dbReference>
<proteinExistence type="inferred from homology"/>
<protein>
    <submittedName>
        <fullName evidence="2">LURP-one-related family protein</fullName>
    </submittedName>
</protein>
<sequence length="167" mass="19179">MRKLYLNQKVWSMRDKFAVLDAQSRPVYRAVGSLFKIPKQFEILNLEDKVLATVTKKPFAWRPAFKLELGNQQAATIRKQWTLFKPRYELSAVGLTVTGDFWDMNFKVVRQGRIIGSVSKRWFSVGDKYEMTVQDQADELLLVGLVIAIDYVKRTEAAIASRSATSQ</sequence>
<reference evidence="2 3" key="1">
    <citation type="journal article" date="2023" name="Int. J. Syst. Evol. Microbiol.">
        <title>Lactiplantibacillus brownii sp. nov., a novel psychrotolerant species isolated from sauerkraut.</title>
        <authorList>
            <person name="Heng Y.C."/>
            <person name="Silvaraju S."/>
            <person name="Lee J.K.Y."/>
            <person name="Kittelmann S."/>
        </authorList>
    </citation>
    <scope>NUCLEOTIDE SEQUENCE [LARGE SCALE GENOMIC DNA]</scope>
    <source>
        <strain evidence="2 3">WILCCON 0030</strain>
    </source>
</reference>
<keyword evidence="3" id="KW-1185">Reference proteome</keyword>
<dbReference type="Pfam" id="PF04525">
    <property type="entry name" value="LOR"/>
    <property type="match status" value="1"/>
</dbReference>
<accession>A0ABU1A8X2</accession>
<evidence type="ECO:0000256" key="1">
    <source>
        <dbReference type="ARBA" id="ARBA00005437"/>
    </source>
</evidence>
<name>A0ABU1A8X2_9LACO</name>
<comment type="similarity">
    <text evidence="1">Belongs to the LOR family.</text>
</comment>
<dbReference type="InterPro" id="IPR038595">
    <property type="entry name" value="LOR_sf"/>
</dbReference>
<dbReference type="Proteomes" id="UP001227831">
    <property type="component" value="Unassembled WGS sequence"/>
</dbReference>
<dbReference type="InterPro" id="IPR007612">
    <property type="entry name" value="LOR"/>
</dbReference>
<comment type="caution">
    <text evidence="2">The sequence shown here is derived from an EMBL/GenBank/DDBJ whole genome shotgun (WGS) entry which is preliminary data.</text>
</comment>